<dbReference type="Gene3D" id="4.10.1110.10">
    <property type="entry name" value="AN1-like Zinc finger"/>
    <property type="match status" value="1"/>
</dbReference>
<gene>
    <name evidence="2" type="ORF">EV356DRAFT_113274</name>
</gene>
<dbReference type="InterPro" id="IPR035896">
    <property type="entry name" value="AN1-like_Znf"/>
</dbReference>
<protein>
    <recommendedName>
        <fullName evidence="1">Aminoglycoside phosphotransferase domain-containing protein</fullName>
    </recommendedName>
</protein>
<sequence>MPSKIPRFSTCSKPGCGKAGVRGGGCSTCKKNLCAQHTAPPFHKCITSLDDATWQKLIHEEVSDLPAKIRIDALLKEASARRDGVKCNFEPGKYLGAGAIMGCANYHGWIRFNDGKSWIVRVPRVGYGEVPNDLIDYLVASEYATLKFLEDTKVPTPKVFTYGLASDPDNQVGVSYILMEALPGTPYISYKATRQQKERVFEQLADILIEISRHPFPQTGSLIEHEETIEVSAFASNRFVALHKYGPFSDSLAYFVQTAEQYLDLIADGQLYHEYPTDAFCFYTMLRDHAHLLVPNEQDGEFFLRHVDDKGDHLLIDETGNVTGIIDWQFARCVPASEAFGPSYFSADLGGLYSGDIGVTSEDSKLAQELRKKGAGDLAAHMERDGFARAFWHGLASGLTRDEARGVIAGVTTGLKSRNLWQGATLEQCEKDSRWGRVKALYHANSESADDSTANIQTP</sequence>
<dbReference type="EMBL" id="ML991790">
    <property type="protein sequence ID" value="KAF2235603.1"/>
    <property type="molecule type" value="Genomic_DNA"/>
</dbReference>
<evidence type="ECO:0000313" key="2">
    <source>
        <dbReference type="EMBL" id="KAF2235603.1"/>
    </source>
</evidence>
<name>A0A6A6HDN9_VIRVR</name>
<dbReference type="InterPro" id="IPR011009">
    <property type="entry name" value="Kinase-like_dom_sf"/>
</dbReference>
<dbReference type="AlphaFoldDB" id="A0A6A6HDN9"/>
<dbReference type="SUPFAM" id="SSF118310">
    <property type="entry name" value="AN1-like Zinc finger"/>
    <property type="match status" value="1"/>
</dbReference>
<dbReference type="SUPFAM" id="SSF56112">
    <property type="entry name" value="Protein kinase-like (PK-like)"/>
    <property type="match status" value="1"/>
</dbReference>
<proteinExistence type="predicted"/>
<dbReference type="InterPro" id="IPR002575">
    <property type="entry name" value="Aminoglycoside_PTrfase"/>
</dbReference>
<evidence type="ECO:0000313" key="3">
    <source>
        <dbReference type="Proteomes" id="UP000800092"/>
    </source>
</evidence>
<keyword evidence="3" id="KW-1185">Reference proteome</keyword>
<feature type="domain" description="Aminoglycoside phosphotransferase" evidence="1">
    <location>
        <begin position="116"/>
        <end position="336"/>
    </location>
</feature>
<organism evidence="2 3">
    <name type="scientific">Viridothelium virens</name>
    <name type="common">Speckled blister lichen</name>
    <name type="synonym">Trypethelium virens</name>
    <dbReference type="NCBI Taxonomy" id="1048519"/>
    <lineage>
        <taxon>Eukaryota</taxon>
        <taxon>Fungi</taxon>
        <taxon>Dikarya</taxon>
        <taxon>Ascomycota</taxon>
        <taxon>Pezizomycotina</taxon>
        <taxon>Dothideomycetes</taxon>
        <taxon>Dothideomycetes incertae sedis</taxon>
        <taxon>Trypetheliales</taxon>
        <taxon>Trypetheliaceae</taxon>
        <taxon>Viridothelium</taxon>
    </lineage>
</organism>
<dbReference type="OrthoDB" id="5327538at2759"/>
<dbReference type="Proteomes" id="UP000800092">
    <property type="component" value="Unassembled WGS sequence"/>
</dbReference>
<accession>A0A6A6HDN9</accession>
<evidence type="ECO:0000259" key="1">
    <source>
        <dbReference type="Pfam" id="PF01636"/>
    </source>
</evidence>
<reference evidence="2" key="1">
    <citation type="journal article" date="2020" name="Stud. Mycol.">
        <title>101 Dothideomycetes genomes: a test case for predicting lifestyles and emergence of pathogens.</title>
        <authorList>
            <person name="Haridas S."/>
            <person name="Albert R."/>
            <person name="Binder M."/>
            <person name="Bloem J."/>
            <person name="Labutti K."/>
            <person name="Salamov A."/>
            <person name="Andreopoulos B."/>
            <person name="Baker S."/>
            <person name="Barry K."/>
            <person name="Bills G."/>
            <person name="Bluhm B."/>
            <person name="Cannon C."/>
            <person name="Castanera R."/>
            <person name="Culley D."/>
            <person name="Daum C."/>
            <person name="Ezra D."/>
            <person name="Gonzalez J."/>
            <person name="Henrissat B."/>
            <person name="Kuo A."/>
            <person name="Liang C."/>
            <person name="Lipzen A."/>
            <person name="Lutzoni F."/>
            <person name="Magnuson J."/>
            <person name="Mondo S."/>
            <person name="Nolan M."/>
            <person name="Ohm R."/>
            <person name="Pangilinan J."/>
            <person name="Park H.-J."/>
            <person name="Ramirez L."/>
            <person name="Alfaro M."/>
            <person name="Sun H."/>
            <person name="Tritt A."/>
            <person name="Yoshinaga Y."/>
            <person name="Zwiers L.-H."/>
            <person name="Turgeon B."/>
            <person name="Goodwin S."/>
            <person name="Spatafora J."/>
            <person name="Crous P."/>
            <person name="Grigoriev I."/>
        </authorList>
    </citation>
    <scope>NUCLEOTIDE SEQUENCE</scope>
    <source>
        <strain evidence="2">Tuck. ex Michener</strain>
    </source>
</reference>
<dbReference type="PANTHER" id="PTHR21310:SF15">
    <property type="entry name" value="AMINOGLYCOSIDE PHOSPHOTRANSFERASE DOMAIN-CONTAINING PROTEIN"/>
    <property type="match status" value="1"/>
</dbReference>
<dbReference type="Pfam" id="PF01636">
    <property type="entry name" value="APH"/>
    <property type="match status" value="1"/>
</dbReference>
<dbReference type="InterPro" id="IPR051678">
    <property type="entry name" value="AGP_Transferase"/>
</dbReference>
<dbReference type="PANTHER" id="PTHR21310">
    <property type="entry name" value="AMINOGLYCOSIDE PHOSPHOTRANSFERASE-RELATED-RELATED"/>
    <property type="match status" value="1"/>
</dbReference>